<dbReference type="Proteomes" id="UP000249577">
    <property type="component" value="Unassembled WGS sequence"/>
</dbReference>
<evidence type="ECO:0000256" key="2">
    <source>
        <dbReference type="SAM" id="Phobius"/>
    </source>
</evidence>
<feature type="compositionally biased region" description="Basic and acidic residues" evidence="1">
    <location>
        <begin position="79"/>
        <end position="94"/>
    </location>
</feature>
<dbReference type="PANTHER" id="PTHR30105:SF2">
    <property type="entry name" value="DIVERGENT POLYSACCHARIDE DEACETYLASE SUPERFAMILY"/>
    <property type="match status" value="1"/>
</dbReference>
<name>A0A2W5M3I9_ANCNO</name>
<dbReference type="InterPro" id="IPR011330">
    <property type="entry name" value="Glyco_hydro/deAcase_b/a-brl"/>
</dbReference>
<evidence type="ECO:0000256" key="1">
    <source>
        <dbReference type="SAM" id="MobiDB-lite"/>
    </source>
</evidence>
<keyword evidence="2" id="KW-0472">Membrane</keyword>
<dbReference type="Gene3D" id="3.20.20.370">
    <property type="entry name" value="Glycoside hydrolase/deacetylase"/>
    <property type="match status" value="1"/>
</dbReference>
<dbReference type="PANTHER" id="PTHR30105">
    <property type="entry name" value="UNCHARACTERIZED YIBQ-RELATED"/>
    <property type="match status" value="1"/>
</dbReference>
<dbReference type="CDD" id="cd10936">
    <property type="entry name" value="CE4_DAC2"/>
    <property type="match status" value="1"/>
</dbReference>
<keyword evidence="2" id="KW-1133">Transmembrane helix</keyword>
<accession>A0A2W5M3I9</accession>
<comment type="caution">
    <text evidence="3">The sequence shown here is derived from an EMBL/GenBank/DDBJ whole genome shotgun (WGS) entry which is preliminary data.</text>
</comment>
<keyword evidence="2" id="KW-0812">Transmembrane</keyword>
<gene>
    <name evidence="3" type="ORF">DI565_16885</name>
</gene>
<dbReference type="SUPFAM" id="SSF88713">
    <property type="entry name" value="Glycoside hydrolase/deacetylase"/>
    <property type="match status" value="1"/>
</dbReference>
<dbReference type="AlphaFoldDB" id="A0A2W5M3I9"/>
<organism evidence="3 4">
    <name type="scientific">Ancylobacter novellus</name>
    <name type="common">Thiobacillus novellus</name>
    <dbReference type="NCBI Taxonomy" id="921"/>
    <lineage>
        <taxon>Bacteria</taxon>
        <taxon>Pseudomonadati</taxon>
        <taxon>Pseudomonadota</taxon>
        <taxon>Alphaproteobacteria</taxon>
        <taxon>Hyphomicrobiales</taxon>
        <taxon>Xanthobacteraceae</taxon>
        <taxon>Ancylobacter</taxon>
    </lineage>
</organism>
<dbReference type="EMBL" id="QFPN01000010">
    <property type="protein sequence ID" value="PZQ11973.1"/>
    <property type="molecule type" value="Genomic_DNA"/>
</dbReference>
<protein>
    <submittedName>
        <fullName evidence="3">Divergent polysaccharide deacetylase family protein</fullName>
    </submittedName>
</protein>
<feature type="transmembrane region" description="Helical" evidence="2">
    <location>
        <begin position="27"/>
        <end position="48"/>
    </location>
</feature>
<dbReference type="InterPro" id="IPR006837">
    <property type="entry name" value="Divergent_DAC"/>
</dbReference>
<evidence type="ECO:0000313" key="3">
    <source>
        <dbReference type="EMBL" id="PZQ11973.1"/>
    </source>
</evidence>
<dbReference type="Pfam" id="PF04748">
    <property type="entry name" value="Polysacc_deac_2"/>
    <property type="match status" value="1"/>
</dbReference>
<sequence>MTEDELRKPLGARMVGKTSRRAPRVEGMTLLALGVGGALAVAAAWALFARDPLGGEPVAVASIERRSPTPPEAQSVEPAAREAGEAARAPETRDGVPIVRPGDPMPKVGPVIIRIPGADSSPASASGPAAGAAEVGVAMLEDSRYGPLPRIAPDGRRPADVYARRPSGGAIKGPRVALVVAGLGIGREATLAAIEGLPGEVTLAFSPYGAEVADFAERARRDGHETLIQIPMEPFAYPSNDAGPQTLLASLPASANLERLRWALARAKGYVGAAPLAGGRFLQDDEALQPVFTELARRGLLFLGQTDRDSRFGAIADRAGLPNARAGAPIDVSPEASAIDAALADLERRAKETGAAVGWTSASPLALKRIEAWRAGLASRGVTLAPLTAALNAEGPS</sequence>
<reference evidence="3 4" key="1">
    <citation type="submission" date="2017-08" db="EMBL/GenBank/DDBJ databases">
        <title>Infants hospitalized years apart are colonized by the same room-sourced microbial strains.</title>
        <authorList>
            <person name="Brooks B."/>
            <person name="Olm M.R."/>
            <person name="Firek B.A."/>
            <person name="Baker R."/>
            <person name="Thomas B.C."/>
            <person name="Morowitz M.J."/>
            <person name="Banfield J.F."/>
        </authorList>
    </citation>
    <scope>NUCLEOTIDE SEQUENCE [LARGE SCALE GENOMIC DNA]</scope>
    <source>
        <strain evidence="3">S2_005_003_R2_43</strain>
    </source>
</reference>
<proteinExistence type="predicted"/>
<feature type="region of interest" description="Disordered" evidence="1">
    <location>
        <begin position="65"/>
        <end position="102"/>
    </location>
</feature>
<evidence type="ECO:0000313" key="4">
    <source>
        <dbReference type="Proteomes" id="UP000249577"/>
    </source>
</evidence>
<dbReference type="GO" id="GO:0005975">
    <property type="term" value="P:carbohydrate metabolic process"/>
    <property type="evidence" value="ECO:0007669"/>
    <property type="project" value="InterPro"/>
</dbReference>